<dbReference type="PANTHER" id="PTHR31014:SF0">
    <property type="entry name" value="MITOCHONDRIAL TRANSLATION SYSTEM COMPONENT PET127-RELATED"/>
    <property type="match status" value="1"/>
</dbReference>
<dbReference type="STRING" id="61424.A0A2T9YVJ2"/>
<accession>A0A2T9YVJ2</accession>
<name>A0A2T9YVJ2_9FUNG</name>
<dbReference type="GO" id="GO:0005740">
    <property type="term" value="C:mitochondrial envelope"/>
    <property type="evidence" value="ECO:0007669"/>
    <property type="project" value="TreeGrafter"/>
</dbReference>
<comment type="caution">
    <text evidence="1">The sequence shown here is derived from an EMBL/GenBank/DDBJ whole genome shotgun (WGS) entry which is preliminary data.</text>
</comment>
<keyword evidence="2" id="KW-1185">Reference proteome</keyword>
<proteinExistence type="predicted"/>
<dbReference type="GO" id="GO:0000964">
    <property type="term" value="P:mitochondrial RNA 5'-end processing"/>
    <property type="evidence" value="ECO:0007669"/>
    <property type="project" value="TreeGrafter"/>
</dbReference>
<dbReference type="Pfam" id="PF08634">
    <property type="entry name" value="Pet127"/>
    <property type="match status" value="1"/>
</dbReference>
<sequence>MLVGRFRVISKHGFVNYSTGVPFSEYLVKKVFKSGSKDSANIGWKNIAPKKSKMKSLDNSGIDRVPKLAHGLDEILFMHGFHYLQNPVSRKLKYTKFLKKLTQPEDFNYSNLTQFIPPSQDENLHFLAKEHNKKYIGSTSSMTSVMTHLYFLISMGREINTSGFSSAFDDQPSKFTRGARYPASIKVTYRDGVYSINADKTFDSGGNILSYMGRSMEKMLISEEEEYEAFIKQSLIEPTDQTEECYIYRDFENFILRSQLDCRDDRLAKRTFDLKTRAVVSVRLDLENYKEQRGYQIIKRKGLLESCEREYYDMLRSTMIKYNFQVKIGDMGGIFVAYHNTASICGFQYISAKEMDRRLFGNVITGNMTFKAILSLFNGILDEITMKYPGKDLVLSFEAGRVPNRLNLWVEVVNGMNVNDMVDLESNLKNTGTERVLPDDTLNQFSAKSVTSGDETVSETGLEEGVEEKYKVSETSVVYKYTVFTKSVLNGKEETEPFLIKSVADNWVLKWKMDCDIIEEKRVRDEYERFRNKQRTYFKRGRAGKEPGKVPSFIRILREISKRGEKMNVYN</sequence>
<dbReference type="AlphaFoldDB" id="A0A2T9YVJ2"/>
<dbReference type="EMBL" id="MBFT01000150">
    <property type="protein sequence ID" value="PVU96362.1"/>
    <property type="molecule type" value="Genomic_DNA"/>
</dbReference>
<protein>
    <submittedName>
        <fullName evidence="1">Uncharacterized protein</fullName>
    </submittedName>
</protein>
<dbReference type="Proteomes" id="UP000245699">
    <property type="component" value="Unassembled WGS sequence"/>
</dbReference>
<gene>
    <name evidence="1" type="ORF">BB559_002402</name>
</gene>
<reference evidence="1 2" key="1">
    <citation type="journal article" date="2018" name="MBio">
        <title>Comparative Genomics Reveals the Core Gene Toolbox for the Fungus-Insect Symbiosis.</title>
        <authorList>
            <person name="Wang Y."/>
            <person name="Stata M."/>
            <person name="Wang W."/>
            <person name="Stajich J.E."/>
            <person name="White M.M."/>
            <person name="Moncalvo J.M."/>
        </authorList>
    </citation>
    <scope>NUCLEOTIDE SEQUENCE [LARGE SCALE GENOMIC DNA]</scope>
    <source>
        <strain evidence="1 2">AUS-77-4</strain>
    </source>
</reference>
<dbReference type="InterPro" id="IPR013943">
    <property type="entry name" value="Pet127"/>
</dbReference>
<organism evidence="1 2">
    <name type="scientific">Furculomyces boomerangus</name>
    <dbReference type="NCBI Taxonomy" id="61424"/>
    <lineage>
        <taxon>Eukaryota</taxon>
        <taxon>Fungi</taxon>
        <taxon>Fungi incertae sedis</taxon>
        <taxon>Zoopagomycota</taxon>
        <taxon>Kickxellomycotina</taxon>
        <taxon>Harpellomycetes</taxon>
        <taxon>Harpellales</taxon>
        <taxon>Harpellaceae</taxon>
        <taxon>Furculomyces</taxon>
    </lineage>
</organism>
<dbReference type="OrthoDB" id="10249045at2759"/>
<dbReference type="PANTHER" id="PTHR31014">
    <property type="entry name" value="MITOCHONDRIAL TRANSLATION SYSTEM COMPONENT PET127-RELATED"/>
    <property type="match status" value="1"/>
</dbReference>
<evidence type="ECO:0000313" key="1">
    <source>
        <dbReference type="EMBL" id="PVU96362.1"/>
    </source>
</evidence>
<evidence type="ECO:0000313" key="2">
    <source>
        <dbReference type="Proteomes" id="UP000245699"/>
    </source>
</evidence>